<dbReference type="RefSeq" id="WP_270042802.1">
    <property type="nucleotide sequence ID" value="NZ_JAPDOD010000025.1"/>
</dbReference>
<dbReference type="CDD" id="cd08899">
    <property type="entry name" value="SRPBCC_CalC_Aha1-like_6"/>
    <property type="match status" value="1"/>
</dbReference>
<accession>A0A9X3MXP4</accession>
<protein>
    <submittedName>
        <fullName evidence="3">SRPBCC family protein</fullName>
    </submittedName>
</protein>
<reference evidence="3" key="1">
    <citation type="submission" date="2022-10" db="EMBL/GenBank/DDBJ databases">
        <title>The WGS of Solirubrobacter ginsenosidimutans DSM 21036.</title>
        <authorList>
            <person name="Jiang Z."/>
        </authorList>
    </citation>
    <scope>NUCLEOTIDE SEQUENCE</scope>
    <source>
        <strain evidence="3">DSM 21036</strain>
    </source>
</reference>
<feature type="domain" description="Activator of Hsp90 ATPase homologue 1/2-like C-terminal" evidence="2">
    <location>
        <begin position="23"/>
        <end position="135"/>
    </location>
</feature>
<dbReference type="Pfam" id="PF08327">
    <property type="entry name" value="AHSA1"/>
    <property type="match status" value="1"/>
</dbReference>
<dbReference type="AlphaFoldDB" id="A0A9X3MXP4"/>
<evidence type="ECO:0000313" key="4">
    <source>
        <dbReference type="Proteomes" id="UP001149140"/>
    </source>
</evidence>
<comment type="caution">
    <text evidence="3">The sequence shown here is derived from an EMBL/GenBank/DDBJ whole genome shotgun (WGS) entry which is preliminary data.</text>
</comment>
<organism evidence="3 4">
    <name type="scientific">Solirubrobacter ginsenosidimutans</name>
    <dbReference type="NCBI Taxonomy" id="490573"/>
    <lineage>
        <taxon>Bacteria</taxon>
        <taxon>Bacillati</taxon>
        <taxon>Actinomycetota</taxon>
        <taxon>Thermoleophilia</taxon>
        <taxon>Solirubrobacterales</taxon>
        <taxon>Solirubrobacteraceae</taxon>
        <taxon>Solirubrobacter</taxon>
    </lineage>
</organism>
<dbReference type="InterPro" id="IPR023393">
    <property type="entry name" value="START-like_dom_sf"/>
</dbReference>
<proteinExistence type="inferred from homology"/>
<keyword evidence="4" id="KW-1185">Reference proteome</keyword>
<evidence type="ECO:0000256" key="1">
    <source>
        <dbReference type="ARBA" id="ARBA00006817"/>
    </source>
</evidence>
<name>A0A9X3MXP4_9ACTN</name>
<evidence type="ECO:0000259" key="2">
    <source>
        <dbReference type="Pfam" id="PF08327"/>
    </source>
</evidence>
<sequence>MKDGELFERDGRFELRFVRALSHPVEKVWQAVTSPEGLSAWFPFDVVGERAAGAPLEFVFRAGEGPPFAGSMVEFAPESVMELAWEGDETLRLEVRPIPDGCELTLINRFDEIGKAARDAAGWHACLDALSAALEGEAIDSMTVWRAVHPGYVARFGASAATIGPPA</sequence>
<dbReference type="EMBL" id="JAPDOD010000025">
    <property type="protein sequence ID" value="MDA0163556.1"/>
    <property type="molecule type" value="Genomic_DNA"/>
</dbReference>
<comment type="similarity">
    <text evidence="1">Belongs to the AHA1 family.</text>
</comment>
<dbReference type="Gene3D" id="3.30.530.20">
    <property type="match status" value="1"/>
</dbReference>
<dbReference type="Proteomes" id="UP001149140">
    <property type="component" value="Unassembled WGS sequence"/>
</dbReference>
<gene>
    <name evidence="3" type="ORF">OM076_25000</name>
</gene>
<dbReference type="SUPFAM" id="SSF55961">
    <property type="entry name" value="Bet v1-like"/>
    <property type="match status" value="1"/>
</dbReference>
<evidence type="ECO:0000313" key="3">
    <source>
        <dbReference type="EMBL" id="MDA0163556.1"/>
    </source>
</evidence>
<dbReference type="InterPro" id="IPR013538">
    <property type="entry name" value="ASHA1/2-like_C"/>
</dbReference>